<reference evidence="3 4" key="1">
    <citation type="journal article" date="2018" name="PLoS Genet.">
        <title>Repeat elements organise 3D genome structure and mediate transcription in the filamentous fungus Epichloe festucae.</title>
        <authorList>
            <person name="Winter D.J."/>
            <person name="Ganley A.R.D."/>
            <person name="Young C.A."/>
            <person name="Liachko I."/>
            <person name="Schardl C.L."/>
            <person name="Dupont P.Y."/>
            <person name="Berry D."/>
            <person name="Ram A."/>
            <person name="Scott B."/>
            <person name="Cox M.P."/>
        </authorList>
    </citation>
    <scope>NUCLEOTIDE SEQUENCE [LARGE SCALE GENOMIC DNA]</scope>
    <source>
        <strain evidence="3 4">Fl1</strain>
    </source>
</reference>
<feature type="region of interest" description="Disordered" evidence="2">
    <location>
        <begin position="235"/>
        <end position="254"/>
    </location>
</feature>
<protein>
    <submittedName>
        <fullName evidence="3">Uncharacterized protein</fullName>
    </submittedName>
</protein>
<dbReference type="OrthoDB" id="4938493at2759"/>
<feature type="coiled-coil region" evidence="1">
    <location>
        <begin position="376"/>
        <end position="431"/>
    </location>
</feature>
<evidence type="ECO:0000313" key="4">
    <source>
        <dbReference type="Proteomes" id="UP000594364"/>
    </source>
</evidence>
<feature type="region of interest" description="Disordered" evidence="2">
    <location>
        <begin position="541"/>
        <end position="565"/>
    </location>
</feature>
<feature type="region of interest" description="Disordered" evidence="2">
    <location>
        <begin position="1"/>
        <end position="72"/>
    </location>
</feature>
<sequence length="696" mass="77991">MSTFDEPSSFEEDSSSFFPSVYETSSSDSSKPNTTETTWPETDTANTTNDFEYTMEPGPEETGPNEREAESSALAGFEKFTETLEEWEDSMSACRQLLESIPQVQRCLRPDDLNPPHKMCKTGWHAMGEFQTAAKTEHLDLSFLAKQYGKQTVDSLERFLRTQTAVVRSAHDTLFTMMEYFDMLASMLKHVDAQYKPGPWGTEGNRTAGDAEMDIVRDLLGQIAKLKEENFKMKRQISAPPPKSESIEASFPSGSREGLCPRRCCKTTTQPEMEAASSVRSVKSSGLQSISSFLSDQSVPFAAADRMTFKGENIADVVDESLALEHQRNSDTFSEGQAELLQRPRQRTEPRPVSDWLSQADATSCHEPSAGLEAKYDDLAEENRLLDADFRQLSEEYNVLDATHGNMTERYDVLKEKFEDVLEEYDLLRRRHDYERVIHNRVTAMYVTRTSGVHWNGSTQDGTESLCVSPKTAIPFRTSAKGPWSPALGIGTCVEEAEGVIDGCQAQTFCSFVSNQWHSWITMYDLLWSIILVPAQPSGENETHQARWPRRHQAQNTYRTGSRGKHGGEIPWSALFNIVTHIVLVTSILSWFSCQLERDIWLQANGLTRNQLIAYTRGELVWLSNLGLGSRRIGEAQTLALCMMLNSQRMMTLCSMCSRVMGVMVGDGGGNGYLACLTVLAGLWAFGTAENVMSRE</sequence>
<feature type="compositionally biased region" description="Low complexity" evidence="2">
    <location>
        <begin position="32"/>
        <end position="49"/>
    </location>
</feature>
<name>A0A7U3Q392_EPIFF</name>
<proteinExistence type="predicted"/>
<organism evidence="3 4">
    <name type="scientific">Epichloe festucae (strain Fl1)</name>
    <dbReference type="NCBI Taxonomy" id="877507"/>
    <lineage>
        <taxon>Eukaryota</taxon>
        <taxon>Fungi</taxon>
        <taxon>Dikarya</taxon>
        <taxon>Ascomycota</taxon>
        <taxon>Pezizomycotina</taxon>
        <taxon>Sordariomycetes</taxon>
        <taxon>Hypocreomycetidae</taxon>
        <taxon>Hypocreales</taxon>
        <taxon>Clavicipitaceae</taxon>
        <taxon>Epichloe</taxon>
    </lineage>
</organism>
<dbReference type="EMBL" id="CP031390">
    <property type="protein sequence ID" value="QPH18593.1"/>
    <property type="molecule type" value="Genomic_DNA"/>
</dbReference>
<evidence type="ECO:0000256" key="1">
    <source>
        <dbReference type="SAM" id="Coils"/>
    </source>
</evidence>
<evidence type="ECO:0000256" key="2">
    <source>
        <dbReference type="SAM" id="MobiDB-lite"/>
    </source>
</evidence>
<accession>A0A7U3Q392</accession>
<keyword evidence="1" id="KW-0175">Coiled coil</keyword>
<gene>
    <name evidence="3" type="ORF">C2857_003669</name>
</gene>
<evidence type="ECO:0000313" key="3">
    <source>
        <dbReference type="EMBL" id="QPH18593.1"/>
    </source>
</evidence>
<dbReference type="Proteomes" id="UP000594364">
    <property type="component" value="Chromosome 6"/>
</dbReference>
<feature type="compositionally biased region" description="Polar residues" evidence="2">
    <location>
        <begin position="22"/>
        <end position="31"/>
    </location>
</feature>
<keyword evidence="4" id="KW-1185">Reference proteome</keyword>
<feature type="region of interest" description="Disordered" evidence="2">
    <location>
        <begin position="328"/>
        <end position="361"/>
    </location>
</feature>
<dbReference type="AlphaFoldDB" id="A0A7U3Q392"/>